<evidence type="ECO:0000313" key="4">
    <source>
        <dbReference type="EMBL" id="ALG82462.1"/>
    </source>
</evidence>
<dbReference type="GO" id="GO:0005524">
    <property type="term" value="F:ATP binding"/>
    <property type="evidence" value="ECO:0007669"/>
    <property type="project" value="UniProtKB-KW"/>
</dbReference>
<dbReference type="HOGENOM" id="CLU_069300_1_0_2"/>
<keyword evidence="2" id="KW-0067">ATP-binding</keyword>
<protein>
    <submittedName>
        <fullName evidence="3">Uncharacterized protein</fullName>
    </submittedName>
</protein>
<dbReference type="InterPro" id="IPR055549">
    <property type="entry name" value="DUF7125"/>
</dbReference>
<dbReference type="STRING" id="1604004.HLASA_1577"/>
<dbReference type="Proteomes" id="UP000069906">
    <property type="component" value="Chromosome"/>
</dbReference>
<dbReference type="AlphaFoldDB" id="A0A0F7PFH1"/>
<dbReference type="SUPFAM" id="SSF52540">
    <property type="entry name" value="P-loop containing nucleoside triphosphate hydrolases"/>
    <property type="match status" value="1"/>
</dbReference>
<dbReference type="Gene3D" id="3.40.50.300">
    <property type="entry name" value="P-loop containing nucleotide triphosphate hydrolases"/>
    <property type="match status" value="1"/>
</dbReference>
<dbReference type="GeneID" id="26010915"/>
<dbReference type="Proteomes" id="UP000060390">
    <property type="component" value="Chromosome"/>
</dbReference>
<evidence type="ECO:0000313" key="6">
    <source>
        <dbReference type="Proteomes" id="UP000069906"/>
    </source>
</evidence>
<name>A0A0F7PFH1_9EURY</name>
<dbReference type="EMBL" id="CP008874">
    <property type="protein sequence ID" value="AKH98068.1"/>
    <property type="molecule type" value="Genomic_DNA"/>
</dbReference>
<dbReference type="InterPro" id="IPR027417">
    <property type="entry name" value="P-loop_NTPase"/>
</dbReference>
<evidence type="ECO:0000313" key="3">
    <source>
        <dbReference type="EMBL" id="AKH98068.1"/>
    </source>
</evidence>
<sequence>MPERLSTGVEVLDRELSGGLPAGSVVAYQAPPASQGELMLYELTRPRPTLYLTTDRTEDAVADAFRETRAPTGSPDIRYVSGEDPLDAVRRAFRSAGEKVTVIIDPVDGLERTTRGRYETVLNELANHMDNTGGIAILHCLAGGDPPELRETTLHMADVVLDLQTDIKSGVIETRLAVTKFRGGRVPPETIKLDLSDRVRVDTSRDIA</sequence>
<gene>
    <name evidence="4" type="ORF">HLASA_1577</name>
    <name evidence="3" type="ORF">HLASF_1590</name>
</gene>
<proteinExistence type="predicted"/>
<dbReference type="KEGG" id="hsf:HLASA_1577"/>
<dbReference type="RefSeq" id="WP_050048758.1">
    <property type="nucleotide sequence ID" value="NZ_CP008874.1"/>
</dbReference>
<reference evidence="5" key="2">
    <citation type="submission" date="2015-05" db="EMBL/GenBank/DDBJ databases">
        <title>Complete genome sequence of Halanaeroarchaeum sulfurireducens type strain M27-SA2, a sulfate-reducer haloarchaeon from marine anoxic lake Medee.</title>
        <authorList>
            <person name="Messina E."/>
            <person name="Kublanov I.V."/>
            <person name="Toshchakov S."/>
            <person name="Arcadi E."/>
            <person name="La Spada G."/>
            <person name="La Cono V."/>
            <person name="Yakimov M.M."/>
        </authorList>
    </citation>
    <scope>NUCLEOTIDE SEQUENCE [LARGE SCALE GENOMIC DNA]</scope>
    <source>
        <strain evidence="5">M27-SA2</strain>
    </source>
</reference>
<dbReference type="Pfam" id="PF23442">
    <property type="entry name" value="DUF7125"/>
    <property type="match status" value="1"/>
</dbReference>
<dbReference type="EMBL" id="CP011564">
    <property type="protein sequence ID" value="ALG82462.1"/>
    <property type="molecule type" value="Genomic_DNA"/>
</dbReference>
<reference evidence="4 5" key="3">
    <citation type="journal article" date="2016" name="Stand. Genomic Sci.">
        <title>Complete genome sequence of 'Halanaeroarchaeum sulfurireducens' M27-SA2, a sulfur-reducing and acetate-oxidizing haloarchaeon from the deep-sea hypersaline anoxic lake Medee.</title>
        <authorList>
            <person name="Messina E."/>
            <person name="Sorokin D.Y."/>
            <person name="Kublanov I.V."/>
            <person name="Toshchakov S."/>
            <person name="Lopatina A."/>
            <person name="Arcadi E."/>
            <person name="Smedile F."/>
            <person name="La Spada G."/>
            <person name="La Cono V."/>
            <person name="Yakimov M.M."/>
        </authorList>
    </citation>
    <scope>NUCLEOTIDE SEQUENCE [LARGE SCALE GENOMIC DNA]</scope>
    <source>
        <strain evidence="4 5">M27-SA2</strain>
    </source>
</reference>
<keyword evidence="6" id="KW-1185">Reference proteome</keyword>
<organism evidence="3 6">
    <name type="scientific">Halanaeroarchaeum sulfurireducens</name>
    <dbReference type="NCBI Taxonomy" id="1604004"/>
    <lineage>
        <taxon>Archaea</taxon>
        <taxon>Methanobacteriati</taxon>
        <taxon>Methanobacteriota</taxon>
        <taxon>Stenosarchaea group</taxon>
        <taxon>Halobacteria</taxon>
        <taxon>Halobacteriales</taxon>
        <taxon>Halobacteriaceae</taxon>
        <taxon>Halanaeroarchaeum</taxon>
    </lineage>
</organism>
<dbReference type="OrthoDB" id="49711at2157"/>
<dbReference type="PANTHER" id="PTHR43637">
    <property type="entry name" value="UPF0273 PROTEIN TM_0370"/>
    <property type="match status" value="1"/>
</dbReference>
<dbReference type="KEGG" id="hsu:HLASF_1590"/>
<reference evidence="3 6" key="1">
    <citation type="journal article" date="2015" name="ISME J.">
        <title>Elemental sulfur and acetate can support life of a novel strictly anaerobic haloarchaeon.</title>
        <authorList>
            <person name="Sorokin D.Y."/>
            <person name="Kublanov I.V."/>
            <person name="Gavrilov S.N."/>
            <person name="Rojo D."/>
            <person name="Roman P."/>
            <person name="Golyshin P.N."/>
            <person name="Slepak V.Z."/>
            <person name="Smedile F."/>
            <person name="Ferrer M."/>
            <person name="Messina E."/>
            <person name="La Cono V."/>
            <person name="Yakimov M.M."/>
        </authorList>
    </citation>
    <scope>NUCLEOTIDE SEQUENCE [LARGE SCALE GENOMIC DNA]</scope>
    <source>
        <strain evidence="3 6">HSR2</strain>
    </source>
</reference>
<evidence type="ECO:0000313" key="5">
    <source>
        <dbReference type="Proteomes" id="UP000060390"/>
    </source>
</evidence>
<evidence type="ECO:0000256" key="2">
    <source>
        <dbReference type="ARBA" id="ARBA00022840"/>
    </source>
</evidence>
<accession>A0A0F7PFH1</accession>
<evidence type="ECO:0000256" key="1">
    <source>
        <dbReference type="ARBA" id="ARBA00022741"/>
    </source>
</evidence>
<keyword evidence="1" id="KW-0547">Nucleotide-binding</keyword>